<evidence type="ECO:0000313" key="2">
    <source>
        <dbReference type="EMBL" id="MBW3128656.1"/>
    </source>
</evidence>
<dbReference type="EMBL" id="JAHWGL010000027">
    <property type="protein sequence ID" value="MBW3128656.1"/>
    <property type="molecule type" value="Genomic_DNA"/>
</dbReference>
<sequence length="421" mass="47001">MKTSLLFVCAVLLTHVATAQQRSPKVVFIIADGIPADVIEKASVPNIRKVIAAGTYLRAHVGGDQGTYTETPTISAPGYNNLLTGTWGYKHNVWGNSIKAPNYQYKTIFRLLKDQQPTKKTAIFSTWLDNRTKLVGEGLPATGNLRVDYRADGYELDTIAYPHDKQSQYIHAIDERVVGEAIKTLTAKGPDLSWVYLEYTDDMGHRHGDSEQQQQAIAYLDAQVGRLWDAVQTRQKKYKEDWLLVLTTDHGRDPQTGRNHGGQSARERATWVVLNTKNVNAYAQQPEPVAIVDILPTISRFMQLSLPQITQRELDGVPLLGPVSLAQPQVQIAGDSLRITWKALGPKTEKVKVWLTATNDFQTGGQDRYTLLGTVPLARQSLSVSRKQYPAEFYKIVLEGEHNTVNRWLTNEKPGSKAQGK</sequence>
<dbReference type="Proteomes" id="UP000826188">
    <property type="component" value="Unassembled WGS sequence"/>
</dbReference>
<dbReference type="RefSeq" id="WP_219158534.1">
    <property type="nucleotide sequence ID" value="NZ_JAHWGL010000027.1"/>
</dbReference>
<protein>
    <submittedName>
        <fullName evidence="2">Alkaline phosphatase family protein</fullName>
    </submittedName>
</protein>
<accession>A0ABS6WYH7</accession>
<dbReference type="PANTHER" id="PTHR10151:SF120">
    <property type="entry name" value="BIS(5'-ADENOSYL)-TRIPHOSPHATASE"/>
    <property type="match status" value="1"/>
</dbReference>
<keyword evidence="1" id="KW-0732">Signal</keyword>
<reference evidence="2 3" key="1">
    <citation type="submission" date="2021-07" db="EMBL/GenBank/DDBJ databases">
        <title>Hymenobacter profundi sp. nov., isolated from deep-sea water.</title>
        <authorList>
            <person name="Kim M.K."/>
        </authorList>
    </citation>
    <scope>NUCLEOTIDE SEQUENCE [LARGE SCALE GENOMIC DNA]</scope>
    <source>
        <strain evidence="2 3">M2</strain>
    </source>
</reference>
<keyword evidence="3" id="KW-1185">Reference proteome</keyword>
<proteinExistence type="predicted"/>
<evidence type="ECO:0000313" key="3">
    <source>
        <dbReference type="Proteomes" id="UP000826188"/>
    </source>
</evidence>
<organism evidence="2 3">
    <name type="scientific">Hymenobacter profundi</name>
    <dbReference type="NCBI Taxonomy" id="1982110"/>
    <lineage>
        <taxon>Bacteria</taxon>
        <taxon>Pseudomonadati</taxon>
        <taxon>Bacteroidota</taxon>
        <taxon>Cytophagia</taxon>
        <taxon>Cytophagales</taxon>
        <taxon>Hymenobacteraceae</taxon>
        <taxon>Hymenobacter</taxon>
    </lineage>
</organism>
<gene>
    <name evidence="2" type="ORF">KYK14_08850</name>
</gene>
<dbReference type="InterPro" id="IPR002591">
    <property type="entry name" value="Phosphodiest/P_Trfase"/>
</dbReference>
<name>A0ABS6WYH7_9BACT</name>
<dbReference type="Pfam" id="PF01663">
    <property type="entry name" value="Phosphodiest"/>
    <property type="match status" value="1"/>
</dbReference>
<dbReference type="PANTHER" id="PTHR10151">
    <property type="entry name" value="ECTONUCLEOTIDE PYROPHOSPHATASE/PHOSPHODIESTERASE"/>
    <property type="match status" value="1"/>
</dbReference>
<feature type="signal peptide" evidence="1">
    <location>
        <begin position="1"/>
        <end position="19"/>
    </location>
</feature>
<feature type="chain" id="PRO_5045836720" evidence="1">
    <location>
        <begin position="20"/>
        <end position="421"/>
    </location>
</feature>
<comment type="caution">
    <text evidence="2">The sequence shown here is derived from an EMBL/GenBank/DDBJ whole genome shotgun (WGS) entry which is preliminary data.</text>
</comment>
<evidence type="ECO:0000256" key="1">
    <source>
        <dbReference type="SAM" id="SignalP"/>
    </source>
</evidence>